<organism evidence="1 2">
    <name type="scientific">Paenibacillus gyeongsangnamensis</name>
    <dbReference type="NCBI Taxonomy" id="3388067"/>
    <lineage>
        <taxon>Bacteria</taxon>
        <taxon>Bacillati</taxon>
        <taxon>Bacillota</taxon>
        <taxon>Bacilli</taxon>
        <taxon>Bacillales</taxon>
        <taxon>Paenibacillaceae</taxon>
        <taxon>Paenibacillus</taxon>
    </lineage>
</organism>
<evidence type="ECO:0008006" key="3">
    <source>
        <dbReference type="Google" id="ProtNLM"/>
    </source>
</evidence>
<proteinExistence type="predicted"/>
<protein>
    <recommendedName>
        <fullName evidence="3">Alpha/beta hydrolase</fullName>
    </recommendedName>
</protein>
<keyword evidence="2" id="KW-1185">Reference proteome</keyword>
<dbReference type="Gene3D" id="3.40.50.1820">
    <property type="entry name" value="alpha/beta hydrolase"/>
    <property type="match status" value="1"/>
</dbReference>
<dbReference type="EMBL" id="JAQAGZ010000014">
    <property type="protein sequence ID" value="MCZ8514816.1"/>
    <property type="molecule type" value="Genomic_DNA"/>
</dbReference>
<name>A0ABT4QD81_9BACL</name>
<dbReference type="Proteomes" id="UP001527882">
    <property type="component" value="Unassembled WGS sequence"/>
</dbReference>
<accession>A0ABT4QD81</accession>
<evidence type="ECO:0000313" key="1">
    <source>
        <dbReference type="EMBL" id="MCZ8514816.1"/>
    </source>
</evidence>
<dbReference type="SUPFAM" id="SSF53474">
    <property type="entry name" value="alpha/beta-Hydrolases"/>
    <property type="match status" value="1"/>
</dbReference>
<evidence type="ECO:0000313" key="2">
    <source>
        <dbReference type="Proteomes" id="UP001527882"/>
    </source>
</evidence>
<dbReference type="InterPro" id="IPR029058">
    <property type="entry name" value="AB_hydrolase_fold"/>
</dbReference>
<comment type="caution">
    <text evidence="1">The sequence shown here is derived from an EMBL/GenBank/DDBJ whole genome shotgun (WGS) entry which is preliminary data.</text>
</comment>
<sequence>MSRLTQPTLVLVSGEDEVFLPEAYAPLYAKYCKAEVEVLPGHDHDEIVSSDKALEAVRAWWWRLPF</sequence>
<reference evidence="1 2" key="1">
    <citation type="submission" date="2022-12" db="EMBL/GenBank/DDBJ databases">
        <title>Draft genome sequence of Paenibacillus sp. dW9.</title>
        <authorList>
            <person name="Choi E.-W."/>
            <person name="Kim D.-U."/>
        </authorList>
    </citation>
    <scope>NUCLEOTIDE SEQUENCE [LARGE SCALE GENOMIC DNA]</scope>
    <source>
        <strain evidence="2">dW9</strain>
    </source>
</reference>
<gene>
    <name evidence="1" type="ORF">O9H85_20825</name>
</gene>